<feature type="domain" description="CARDB" evidence="3">
    <location>
        <begin position="259"/>
        <end position="336"/>
    </location>
</feature>
<dbReference type="RefSeq" id="WP_256531691.1">
    <property type="nucleotide sequence ID" value="NZ_CP101824.1"/>
</dbReference>
<proteinExistence type="predicted"/>
<dbReference type="InterPro" id="IPR011635">
    <property type="entry name" value="CARDB"/>
</dbReference>
<dbReference type="Pfam" id="PF07705">
    <property type="entry name" value="CARDB"/>
    <property type="match status" value="1"/>
</dbReference>
<gene>
    <name evidence="4" type="ORF">ACFOUR_03230</name>
</gene>
<dbReference type="AlphaFoldDB" id="A0ABD5NKB5"/>
<keyword evidence="5" id="KW-1185">Reference proteome</keyword>
<evidence type="ECO:0000256" key="2">
    <source>
        <dbReference type="SAM" id="Phobius"/>
    </source>
</evidence>
<name>A0ABD5NKB5_9EURY</name>
<evidence type="ECO:0000256" key="1">
    <source>
        <dbReference type="SAM" id="MobiDB-lite"/>
    </source>
</evidence>
<protein>
    <submittedName>
        <fullName evidence="4">CARDB domain-containing protein</fullName>
    </submittedName>
</protein>
<feature type="transmembrane region" description="Helical" evidence="2">
    <location>
        <begin position="12"/>
        <end position="33"/>
    </location>
</feature>
<feature type="region of interest" description="Disordered" evidence="1">
    <location>
        <begin position="330"/>
        <end position="364"/>
    </location>
</feature>
<dbReference type="Gene3D" id="2.60.40.10">
    <property type="entry name" value="Immunoglobulins"/>
    <property type="match status" value="1"/>
</dbReference>
<dbReference type="InterPro" id="IPR013783">
    <property type="entry name" value="Ig-like_fold"/>
</dbReference>
<keyword evidence="2" id="KW-0472">Membrane</keyword>
<reference evidence="4 5" key="1">
    <citation type="journal article" date="2019" name="Int. J. Syst. Evol. Microbiol.">
        <title>The Global Catalogue of Microorganisms (GCM) 10K type strain sequencing project: providing services to taxonomists for standard genome sequencing and annotation.</title>
        <authorList>
            <consortium name="The Broad Institute Genomics Platform"/>
            <consortium name="The Broad Institute Genome Sequencing Center for Infectious Disease"/>
            <person name="Wu L."/>
            <person name="Ma J."/>
        </authorList>
    </citation>
    <scope>NUCLEOTIDE SEQUENCE [LARGE SCALE GENOMIC DNA]</scope>
    <source>
        <strain evidence="4 5">IBRC-M 10256</strain>
    </source>
</reference>
<sequence length="393" mass="39076">MSNSTRGRGIGVVLVTIVIVLATVAIGLGSTAATASNAMGTAGADEVDIACTEGAGGGAVYVTDSGLAVTDNDSAANESYPTFPDDRTVTLGDGNTDSISFTAAGESSLRVEKRNGTLTCLVAVNATEHAITIAPNNASNVTVNGSLDAFAFDEIDFDADDETDLVTDANETVSVIVHDTGLDEGETVTVESLDSDAVDEDFDVDGEGDLSLDIPSGTHDLALSTASGGGGGGGLPPPPPDTGGDDDPASFELSDLELDTEELQIGETVTVTATVTNVGDETGSHDVKLAVDGETVADTSVTLTGGSSESVSLSTTLEETGTRELTVGGESVGTVTVTDPDDTDGSDATSPDGGDGGDADGEDGTDRGGIVFGLGAVIALLAVGGGVAIYLRQ</sequence>
<dbReference type="Proteomes" id="UP001595846">
    <property type="component" value="Unassembled WGS sequence"/>
</dbReference>
<organism evidence="4 5">
    <name type="scientific">Halovivax cerinus</name>
    <dbReference type="NCBI Taxonomy" id="1487865"/>
    <lineage>
        <taxon>Archaea</taxon>
        <taxon>Methanobacteriati</taxon>
        <taxon>Methanobacteriota</taxon>
        <taxon>Stenosarchaea group</taxon>
        <taxon>Halobacteria</taxon>
        <taxon>Halobacteriales</taxon>
        <taxon>Natrialbaceae</taxon>
        <taxon>Halovivax</taxon>
    </lineage>
</organism>
<accession>A0ABD5NKB5</accession>
<comment type="caution">
    <text evidence="4">The sequence shown here is derived from an EMBL/GenBank/DDBJ whole genome shotgun (WGS) entry which is preliminary data.</text>
</comment>
<evidence type="ECO:0000313" key="4">
    <source>
        <dbReference type="EMBL" id="MFC3957386.1"/>
    </source>
</evidence>
<feature type="region of interest" description="Disordered" evidence="1">
    <location>
        <begin position="215"/>
        <end position="249"/>
    </location>
</feature>
<keyword evidence="2" id="KW-0812">Transmembrane</keyword>
<evidence type="ECO:0000259" key="3">
    <source>
        <dbReference type="Pfam" id="PF07705"/>
    </source>
</evidence>
<evidence type="ECO:0000313" key="5">
    <source>
        <dbReference type="Proteomes" id="UP001595846"/>
    </source>
</evidence>
<dbReference type="EMBL" id="JBHSAQ010000001">
    <property type="protein sequence ID" value="MFC3957386.1"/>
    <property type="molecule type" value="Genomic_DNA"/>
</dbReference>
<keyword evidence="2" id="KW-1133">Transmembrane helix</keyword>
<dbReference type="GeneID" id="73904443"/>
<feature type="transmembrane region" description="Helical" evidence="2">
    <location>
        <begin position="370"/>
        <end position="391"/>
    </location>
</feature>